<gene>
    <name evidence="2" type="ORF">CFIMG_008530RA00001</name>
</gene>
<reference evidence="2 3" key="1">
    <citation type="journal article" date="2013" name="Fungal Biol.">
        <title>Analysis of microsatellite markers in the genome of the plant pathogen Ceratocystis fimbriata.</title>
        <authorList>
            <person name="Simpson M.C."/>
            <person name="Wilken P.M."/>
            <person name="Coetzee M.P."/>
            <person name="Wingfield M.J."/>
            <person name="Wingfield B.D."/>
        </authorList>
    </citation>
    <scope>NUCLEOTIDE SEQUENCE [LARGE SCALE GENOMIC DNA]</scope>
    <source>
        <strain evidence="2 3">CBS 114723</strain>
    </source>
</reference>
<evidence type="ECO:0000313" key="2">
    <source>
        <dbReference type="EMBL" id="PHH55707.1"/>
    </source>
</evidence>
<accession>A0A2C5XH00</accession>
<reference evidence="2 3" key="2">
    <citation type="journal article" date="2013" name="IMA Fungus">
        <title>IMA Genome-F 1: Ceratocystis fimbriata: Draft nuclear genome sequence for the plant pathogen, Ceratocystis fimbriata.</title>
        <authorList>
            <person name="Wilken P.M."/>
            <person name="Steenkamp E.T."/>
            <person name="Wingfield M.J."/>
            <person name="de Beer Z.W."/>
            <person name="Wingfield B.D."/>
        </authorList>
    </citation>
    <scope>NUCLEOTIDE SEQUENCE [LARGE SCALE GENOMIC DNA]</scope>
    <source>
        <strain evidence="2 3">CBS 114723</strain>
    </source>
</reference>
<proteinExistence type="predicted"/>
<feature type="compositionally biased region" description="Polar residues" evidence="1">
    <location>
        <begin position="74"/>
        <end position="85"/>
    </location>
</feature>
<organism evidence="2 3">
    <name type="scientific">Ceratocystis fimbriata CBS 114723</name>
    <dbReference type="NCBI Taxonomy" id="1035309"/>
    <lineage>
        <taxon>Eukaryota</taxon>
        <taxon>Fungi</taxon>
        <taxon>Dikarya</taxon>
        <taxon>Ascomycota</taxon>
        <taxon>Pezizomycotina</taxon>
        <taxon>Sordariomycetes</taxon>
        <taxon>Hypocreomycetidae</taxon>
        <taxon>Microascales</taxon>
        <taxon>Ceratocystidaceae</taxon>
        <taxon>Ceratocystis</taxon>
    </lineage>
</organism>
<dbReference type="AlphaFoldDB" id="A0A2C5XH00"/>
<dbReference type="EMBL" id="APWK03000008">
    <property type="protein sequence ID" value="PHH55707.1"/>
    <property type="molecule type" value="Genomic_DNA"/>
</dbReference>
<feature type="compositionally biased region" description="Basic and acidic residues" evidence="1">
    <location>
        <begin position="40"/>
        <end position="53"/>
    </location>
</feature>
<evidence type="ECO:0000256" key="1">
    <source>
        <dbReference type="SAM" id="MobiDB-lite"/>
    </source>
</evidence>
<protein>
    <submittedName>
        <fullName evidence="2">Uncharacterized protein</fullName>
    </submittedName>
</protein>
<evidence type="ECO:0000313" key="3">
    <source>
        <dbReference type="Proteomes" id="UP000222788"/>
    </source>
</evidence>
<name>A0A2C5XH00_9PEZI</name>
<dbReference type="Proteomes" id="UP000222788">
    <property type="component" value="Unassembled WGS sequence"/>
</dbReference>
<feature type="region of interest" description="Disordered" evidence="1">
    <location>
        <begin position="21"/>
        <end position="85"/>
    </location>
</feature>
<comment type="caution">
    <text evidence="2">The sequence shown here is derived from an EMBL/GenBank/DDBJ whole genome shotgun (WGS) entry which is preliminary data.</text>
</comment>
<keyword evidence="3" id="KW-1185">Reference proteome</keyword>
<sequence length="85" mass="8669">MPAGGVGRIRQPAKVEKELQALRKGVSHSATVGSVASGCTEDKQAQHQARAEALEPDLSGLGSSGYWIAPSAENGPSASLNSTPL</sequence>